<reference evidence="3" key="1">
    <citation type="submission" date="2019-10" db="EMBL/GenBank/DDBJ databases">
        <title>Nonomuraea sp. nov., isolated from Phyllanthus amarus.</title>
        <authorList>
            <person name="Klykleung N."/>
            <person name="Tanasupawat S."/>
        </authorList>
    </citation>
    <scope>NUCLEOTIDE SEQUENCE [LARGE SCALE GENOMIC DNA]</scope>
    <source>
        <strain evidence="3">3MP-10</strain>
    </source>
</reference>
<keyword evidence="1" id="KW-0418">Kinase</keyword>
<keyword evidence="1" id="KW-0808">Transferase</keyword>
<name>A0A5N6ACB8_9ACTN</name>
<dbReference type="RefSeq" id="WP_139667425.1">
    <property type="nucleotide sequence ID" value="NZ_VDLY02000006.1"/>
</dbReference>
<dbReference type="Pfam" id="PF13581">
    <property type="entry name" value="HATPase_c_2"/>
    <property type="match status" value="1"/>
</dbReference>
<dbReference type="PANTHER" id="PTHR35526">
    <property type="entry name" value="ANTI-SIGMA-F FACTOR RSBW-RELATED"/>
    <property type="match status" value="1"/>
</dbReference>
<dbReference type="GO" id="GO:0004674">
    <property type="term" value="F:protein serine/threonine kinase activity"/>
    <property type="evidence" value="ECO:0007669"/>
    <property type="project" value="UniProtKB-KW"/>
</dbReference>
<dbReference type="PANTHER" id="PTHR35526:SF3">
    <property type="entry name" value="ANTI-SIGMA-F FACTOR RSBW"/>
    <property type="match status" value="1"/>
</dbReference>
<keyword evidence="3" id="KW-0067">ATP-binding</keyword>
<evidence type="ECO:0000259" key="2">
    <source>
        <dbReference type="Pfam" id="PF13581"/>
    </source>
</evidence>
<dbReference type="InterPro" id="IPR036890">
    <property type="entry name" value="HATPase_C_sf"/>
</dbReference>
<evidence type="ECO:0000256" key="1">
    <source>
        <dbReference type="ARBA" id="ARBA00022527"/>
    </source>
</evidence>
<dbReference type="InterPro" id="IPR003594">
    <property type="entry name" value="HATPase_dom"/>
</dbReference>
<proteinExistence type="predicted"/>
<sequence length="151" mass="16987">MASRPVFPVFSRGLLADPRWVETWRRTAGQLLTEWGASTAAVELVRLGVTELVTNVSRHVDDPRCGLRISRAGDDVLVEVWDRSARPPVVGETPDWTAECGRGLWLLREMADDFGYMPRPFTLRVGCRGTVVRMGKTVWFSCKAVRPEKTN</sequence>
<dbReference type="CDD" id="cd16936">
    <property type="entry name" value="HATPase_RsbW-like"/>
    <property type="match status" value="1"/>
</dbReference>
<dbReference type="GO" id="GO:0005524">
    <property type="term" value="F:ATP binding"/>
    <property type="evidence" value="ECO:0007669"/>
    <property type="project" value="UniProtKB-KW"/>
</dbReference>
<dbReference type="SUPFAM" id="SSF55874">
    <property type="entry name" value="ATPase domain of HSP90 chaperone/DNA topoisomerase II/histidine kinase"/>
    <property type="match status" value="1"/>
</dbReference>
<dbReference type="InterPro" id="IPR050267">
    <property type="entry name" value="Anti-sigma-factor_SerPK"/>
</dbReference>
<comment type="caution">
    <text evidence="3">The sequence shown here is derived from an EMBL/GenBank/DDBJ whole genome shotgun (WGS) entry which is preliminary data.</text>
</comment>
<evidence type="ECO:0000313" key="3">
    <source>
        <dbReference type="EMBL" id="KAB8166301.1"/>
    </source>
</evidence>
<keyword evidence="3" id="KW-0547">Nucleotide-binding</keyword>
<dbReference type="Proteomes" id="UP000314251">
    <property type="component" value="Unassembled WGS sequence"/>
</dbReference>
<keyword evidence="4" id="KW-1185">Reference proteome</keyword>
<feature type="domain" description="Histidine kinase/HSP90-like ATPase" evidence="2">
    <location>
        <begin position="16"/>
        <end position="134"/>
    </location>
</feature>
<dbReference type="Gene3D" id="3.30.565.10">
    <property type="entry name" value="Histidine kinase-like ATPase, C-terminal domain"/>
    <property type="match status" value="1"/>
</dbReference>
<protein>
    <submittedName>
        <fullName evidence="3">ATP-binding protein</fullName>
    </submittedName>
</protein>
<organism evidence="3 4">
    <name type="scientific">Streptomyces mimosae</name>
    <dbReference type="NCBI Taxonomy" id="2586635"/>
    <lineage>
        <taxon>Bacteria</taxon>
        <taxon>Bacillati</taxon>
        <taxon>Actinomycetota</taxon>
        <taxon>Actinomycetes</taxon>
        <taxon>Kitasatosporales</taxon>
        <taxon>Streptomycetaceae</taxon>
        <taxon>Streptomyces</taxon>
    </lineage>
</organism>
<dbReference type="AlphaFoldDB" id="A0A5N6ACB8"/>
<gene>
    <name evidence="3" type="ORF">FH607_010705</name>
</gene>
<accession>A0A5N6ACB8</accession>
<dbReference type="OrthoDB" id="4301723at2"/>
<evidence type="ECO:0000313" key="4">
    <source>
        <dbReference type="Proteomes" id="UP000314251"/>
    </source>
</evidence>
<dbReference type="EMBL" id="VDLY02000006">
    <property type="protein sequence ID" value="KAB8166301.1"/>
    <property type="molecule type" value="Genomic_DNA"/>
</dbReference>
<keyword evidence="1" id="KW-0723">Serine/threonine-protein kinase</keyword>